<dbReference type="InterPro" id="IPR050834">
    <property type="entry name" value="Glycosyltransf_2"/>
</dbReference>
<protein>
    <submittedName>
        <fullName evidence="2">Glycosyltransferase</fullName>
    </submittedName>
</protein>
<dbReference type="InterPro" id="IPR029044">
    <property type="entry name" value="Nucleotide-diphossugar_trans"/>
</dbReference>
<gene>
    <name evidence="2" type="ORF">HA050_07590</name>
</gene>
<sequence length="260" mass="29641">MVNNKEQPLVSVITVVYNDEANIEKTMKCIKNQTYKNIEYIVIDGGSKDRTVELIRKNEALVSYWVSEPDNGIGDAWNKGVAKASGDYICILNCGDLYESAFIEKNVSNLRRDQLDILYGKTYLTANNKVSYIVDDVFNESDIVNGFHFMHTSCFTTKAVYDLVGCFDQNISIAVDTDWLLRALKLKVNFMKVNTENYMELGGVSDRKWKEASLQYLSCLVRHGFIKESELTLNKLLITVKNIYRVSGLVSLKRKIKNLI</sequence>
<feature type="domain" description="Glycosyltransferase 2-like" evidence="1">
    <location>
        <begin position="11"/>
        <end position="136"/>
    </location>
</feature>
<dbReference type="Gene3D" id="3.90.550.10">
    <property type="entry name" value="Spore Coat Polysaccharide Biosynthesis Protein SpsA, Chain A"/>
    <property type="match status" value="1"/>
</dbReference>
<evidence type="ECO:0000259" key="1">
    <source>
        <dbReference type="Pfam" id="PF00535"/>
    </source>
</evidence>
<evidence type="ECO:0000313" key="2">
    <source>
        <dbReference type="EMBL" id="NHQ85980.1"/>
    </source>
</evidence>
<comment type="caution">
    <text evidence="2">The sequence shown here is derived from an EMBL/GenBank/DDBJ whole genome shotgun (WGS) entry which is preliminary data.</text>
</comment>
<accession>A0ABX0KUD8</accession>
<keyword evidence="3" id="KW-1185">Reference proteome</keyword>
<dbReference type="Proteomes" id="UP000712570">
    <property type="component" value="Unassembled WGS sequence"/>
</dbReference>
<reference evidence="2 3" key="1">
    <citation type="submission" date="2020-03" db="EMBL/GenBank/DDBJ databases">
        <title>Draft genome sequence of environmentally isolated violet-colored cultures.</title>
        <authorList>
            <person name="Wilson H.S."/>
        </authorList>
    </citation>
    <scope>NUCLEOTIDE SEQUENCE [LARGE SCALE GENOMIC DNA]</scope>
    <source>
        <strain evidence="2 3">HSC-16F04</strain>
    </source>
</reference>
<dbReference type="EMBL" id="JAAOLX010000003">
    <property type="protein sequence ID" value="NHQ85980.1"/>
    <property type="molecule type" value="Genomic_DNA"/>
</dbReference>
<dbReference type="SUPFAM" id="SSF53448">
    <property type="entry name" value="Nucleotide-diphospho-sugar transferases"/>
    <property type="match status" value="1"/>
</dbReference>
<evidence type="ECO:0000313" key="3">
    <source>
        <dbReference type="Proteomes" id="UP000712570"/>
    </source>
</evidence>
<name>A0ABX0KUD8_9NEIS</name>
<dbReference type="PANTHER" id="PTHR43685:SF2">
    <property type="entry name" value="GLYCOSYLTRANSFERASE 2-LIKE DOMAIN-CONTAINING PROTEIN"/>
    <property type="match status" value="1"/>
</dbReference>
<dbReference type="PANTHER" id="PTHR43685">
    <property type="entry name" value="GLYCOSYLTRANSFERASE"/>
    <property type="match status" value="1"/>
</dbReference>
<dbReference type="InterPro" id="IPR001173">
    <property type="entry name" value="Glyco_trans_2-like"/>
</dbReference>
<dbReference type="CDD" id="cd06433">
    <property type="entry name" value="GT_2_WfgS_like"/>
    <property type="match status" value="1"/>
</dbReference>
<organism evidence="2 3">
    <name type="scientific">Iodobacter violaceini</name>
    <dbReference type="NCBI Taxonomy" id="3044271"/>
    <lineage>
        <taxon>Bacteria</taxon>
        <taxon>Pseudomonadati</taxon>
        <taxon>Pseudomonadota</taxon>
        <taxon>Betaproteobacteria</taxon>
        <taxon>Neisseriales</taxon>
        <taxon>Chitinibacteraceae</taxon>
        <taxon>Iodobacter</taxon>
    </lineage>
</organism>
<dbReference type="Pfam" id="PF00535">
    <property type="entry name" value="Glycos_transf_2"/>
    <property type="match status" value="1"/>
</dbReference>
<dbReference type="RefSeq" id="WP_166824142.1">
    <property type="nucleotide sequence ID" value="NZ_JAAOLX010000003.1"/>
</dbReference>
<proteinExistence type="predicted"/>